<evidence type="ECO:0000313" key="1">
    <source>
        <dbReference type="EMBL" id="MCX2743815.1"/>
    </source>
</evidence>
<proteinExistence type="predicted"/>
<dbReference type="PIRSF" id="PIRSF036794">
    <property type="entry name" value="UCP_erythr_ester"/>
    <property type="match status" value="1"/>
</dbReference>
<name>A0ABT3RRL0_9BACT</name>
<comment type="caution">
    <text evidence="1">The sequence shown here is derived from an EMBL/GenBank/DDBJ whole genome shotgun (WGS) entry which is preliminary data.</text>
</comment>
<dbReference type="InterPro" id="IPR052036">
    <property type="entry name" value="Hydrolase/PRTase-associated"/>
</dbReference>
<accession>A0ABT3RRL0</accession>
<dbReference type="PANTHER" id="PTHR31299:SF0">
    <property type="entry name" value="ESTERASE, PUTATIVE (AFU_ORTHOLOGUE AFUA_1G05850)-RELATED"/>
    <property type="match status" value="1"/>
</dbReference>
<dbReference type="Proteomes" id="UP001209885">
    <property type="component" value="Unassembled WGS sequence"/>
</dbReference>
<dbReference type="Pfam" id="PF05139">
    <property type="entry name" value="Erythro_esteras"/>
    <property type="match status" value="1"/>
</dbReference>
<sequence length="438" mass="50446">MLTNHKKAEEIVNKVNNESHPLESGKDLDPFIEQIGDAKYVLLGEASHGTHEYYTWRTAISKRLIEEKGFNFIAVEGDWPDCYRLNRYVKNYSDSGKSALDVLRGFNRWPTWMWANWEVVALAEWLEKHNKRLAVNKKVGFYGLDVYSLGESLEAILDYLQQEDPKAYDTARKAAFCFEPFGYEGSDYARHTRLVPESCENEVVDLLKEIREKIPQYNTDHETVFSTEQNAHVAVNAEHYYRTMVSAGPKSWNIRDHHMTDTLDRLMNFHGENAKTIVWEHNTHIGDARATDMARHGLINVGQLVTERNPEDDVVKVGFGSYKGSVIAGREWGDVMREMNLPKGKTGSWEAILHQSGANDKLLIMNEWKGDPLFEQQIDHRAVGVVYHPENESYGNYVPTIIPYRYDAFIFIDESRALHPLHIKPDGHEMPETYPWGV</sequence>
<dbReference type="EMBL" id="JAPFQN010000005">
    <property type="protein sequence ID" value="MCX2743815.1"/>
    <property type="molecule type" value="Genomic_DNA"/>
</dbReference>
<keyword evidence="2" id="KW-1185">Reference proteome</keyword>
<reference evidence="1 2" key="1">
    <citation type="submission" date="2022-11" db="EMBL/GenBank/DDBJ databases">
        <title>The characterization of three novel Bacteroidetes species and genomic analysis of their roles in tidal elemental geochemical cycles.</title>
        <authorList>
            <person name="Ma K."/>
        </authorList>
    </citation>
    <scope>NUCLEOTIDE SEQUENCE [LARGE SCALE GENOMIC DNA]</scope>
    <source>
        <strain evidence="1 2">M17</strain>
    </source>
</reference>
<evidence type="ECO:0000313" key="2">
    <source>
        <dbReference type="Proteomes" id="UP001209885"/>
    </source>
</evidence>
<gene>
    <name evidence="1" type="ORF">OO013_08060</name>
</gene>
<dbReference type="Gene3D" id="1.20.1440.30">
    <property type="entry name" value="Biosynthetic Protein domain"/>
    <property type="match status" value="1"/>
</dbReference>
<dbReference type="InterPro" id="IPR014622">
    <property type="entry name" value="UCP036794_erythomycin"/>
</dbReference>
<protein>
    <submittedName>
        <fullName evidence="1">Erythromycin esterase family protein</fullName>
    </submittedName>
</protein>
<dbReference type="SUPFAM" id="SSF159501">
    <property type="entry name" value="EreA/ChaN-like"/>
    <property type="match status" value="1"/>
</dbReference>
<dbReference type="PANTHER" id="PTHR31299">
    <property type="entry name" value="ESTERASE, PUTATIVE (AFU_ORTHOLOGUE AFUA_1G05850)-RELATED"/>
    <property type="match status" value="1"/>
</dbReference>
<organism evidence="1 2">
    <name type="scientific">Mangrovivirga halotolerans</name>
    <dbReference type="NCBI Taxonomy" id="2993936"/>
    <lineage>
        <taxon>Bacteria</taxon>
        <taxon>Pseudomonadati</taxon>
        <taxon>Bacteroidota</taxon>
        <taxon>Cytophagia</taxon>
        <taxon>Cytophagales</taxon>
        <taxon>Mangrovivirgaceae</taxon>
        <taxon>Mangrovivirga</taxon>
    </lineage>
</organism>
<dbReference type="CDD" id="cd14728">
    <property type="entry name" value="Ere-like"/>
    <property type="match status" value="1"/>
</dbReference>
<dbReference type="RefSeq" id="WP_266056254.1">
    <property type="nucleotide sequence ID" value="NZ_JAPFQN010000005.1"/>
</dbReference>
<dbReference type="Gene3D" id="3.30.1870.10">
    <property type="entry name" value="EreA-like, domain 2"/>
    <property type="match status" value="1"/>
</dbReference>
<dbReference type="InterPro" id="IPR007815">
    <property type="entry name" value="Emycin_Estase"/>
</dbReference>
<dbReference type="Gene3D" id="3.40.1660.10">
    <property type="entry name" value="EreA-like (biosynthetic domain)"/>
    <property type="match status" value="1"/>
</dbReference>